<dbReference type="Proteomes" id="UP000184782">
    <property type="component" value="Unassembled WGS sequence"/>
</dbReference>
<evidence type="ECO:0000259" key="1">
    <source>
        <dbReference type="Pfam" id="PF10988"/>
    </source>
</evidence>
<feature type="domain" description="Putative auto-transporter adhesin head GIN" evidence="1">
    <location>
        <begin position="196"/>
        <end position="399"/>
    </location>
</feature>
<gene>
    <name evidence="2" type="ORF">SAMN05421769_3990</name>
</gene>
<evidence type="ECO:0000313" key="3">
    <source>
        <dbReference type="Proteomes" id="UP000184782"/>
    </source>
</evidence>
<dbReference type="InterPro" id="IPR021255">
    <property type="entry name" value="DUF2807"/>
</dbReference>
<dbReference type="Pfam" id="PF10988">
    <property type="entry name" value="DUF2807"/>
    <property type="match status" value="1"/>
</dbReference>
<evidence type="ECO:0000313" key="2">
    <source>
        <dbReference type="EMBL" id="SIO37649.1"/>
    </source>
</evidence>
<proteinExistence type="predicted"/>
<name>A0A1N6J0E5_9FLAO</name>
<reference evidence="3" key="1">
    <citation type="submission" date="2016-12" db="EMBL/GenBank/DDBJ databases">
        <authorList>
            <person name="Varghese N."/>
            <person name="Submissions S."/>
        </authorList>
    </citation>
    <scope>NUCLEOTIDE SEQUENCE [LARGE SCALE GENOMIC DNA]</scope>
    <source>
        <strain evidence="3">DSM 16779</strain>
    </source>
</reference>
<dbReference type="AlphaFoldDB" id="A0A1N6J0E5"/>
<dbReference type="Pfam" id="PF14060">
    <property type="entry name" value="DUF4252"/>
    <property type="match status" value="1"/>
</dbReference>
<keyword evidence="3" id="KW-1185">Reference proteome</keyword>
<sequence length="417" mass="44299">MKKILIICTLVLSHFFNVYGQKNKLNQLFDKYQDVEGVTSIKIAKPMFGMLSNLNIADAELDQIKPLLSKIDGLKVLITEGTKGELANVNKEISSYLNNLNYNEIMSVKNAGSKIKFLSAETKSDGTLDDMLLSIDSGGGENILVMLDGKLSMDDVNKIINSSETKTSTTRTSVTNSFASENTSSYLNGENRNVGQFSGIDVSTGVKVIFTQESNTSVKVFADADKLNNVITKVENGVLKVYIDNKGTKNLRFKNLSVNVSSPKMERIKASSGSNFTTVNQISGKEMTLDASSGSAVVGKFQISGTSNLEASSGSNIKASISSDKVLVKSSSGSSVTLEGNAEYIAIDASSGASCKTDQLRANVGVVESTSGSSASVNAKDKLTVKASSAGSVRYKGNPRIDSNISKSSAASLNQIN</sequence>
<dbReference type="OrthoDB" id="1237646at2"/>
<dbReference type="Gene3D" id="2.160.20.120">
    <property type="match status" value="1"/>
</dbReference>
<dbReference type="RefSeq" id="WP_074232139.1">
    <property type="nucleotide sequence ID" value="NZ_FSRQ01000005.1"/>
</dbReference>
<organism evidence="2 3">
    <name type="scientific">Chryseobacterium scophthalmum</name>
    <dbReference type="NCBI Taxonomy" id="59733"/>
    <lineage>
        <taxon>Bacteria</taxon>
        <taxon>Pseudomonadati</taxon>
        <taxon>Bacteroidota</taxon>
        <taxon>Flavobacteriia</taxon>
        <taxon>Flavobacteriales</taxon>
        <taxon>Weeksellaceae</taxon>
        <taxon>Chryseobacterium group</taxon>
        <taxon>Chryseobacterium</taxon>
    </lineage>
</organism>
<accession>A0A1N6J0E5</accession>
<dbReference type="STRING" id="59733.SAMN05421769_3990"/>
<dbReference type="EMBL" id="FSRQ01000005">
    <property type="protein sequence ID" value="SIO37649.1"/>
    <property type="molecule type" value="Genomic_DNA"/>
</dbReference>
<dbReference type="InterPro" id="IPR025348">
    <property type="entry name" value="DUF4252"/>
</dbReference>
<protein>
    <submittedName>
        <fullName evidence="2">Putative auto-transporter adhesin, head GIN domain</fullName>
    </submittedName>
</protein>